<organism evidence="4 6">
    <name type="scientific">Francisella orientalis</name>
    <dbReference type="NCBI Taxonomy" id="299583"/>
    <lineage>
        <taxon>Bacteria</taxon>
        <taxon>Pseudomonadati</taxon>
        <taxon>Pseudomonadota</taxon>
        <taxon>Gammaproteobacteria</taxon>
        <taxon>Thiotrichales</taxon>
        <taxon>Francisellaceae</taxon>
        <taxon>Francisella</taxon>
    </lineage>
</organism>
<reference evidence="5" key="1">
    <citation type="submission" date="2015-02" db="EMBL/GenBank/DDBJ databases">
        <title>Complete genome sequence of Francisella noatunensis subsp. orientalis FNO190 isolated from farm-raised Nile tilapia in Brazil.</title>
        <authorList>
            <person name="Figueiredo H.C.P."/>
            <person name="Leal C.A.G."/>
            <person name="Pereira F.L."/>
            <person name="Soares S.C."/>
            <person name="Goncalves L.A."/>
            <person name="Dorella F.A."/>
            <person name="Carvalho A.F."/>
            <person name="Azevedo V.A.C."/>
        </authorList>
    </citation>
    <scope>NUCLEOTIDE SEQUENCE [LARGE SCALE GENOMIC DNA]</scope>
    <source>
        <strain evidence="5">FNO190</strain>
    </source>
</reference>
<evidence type="ECO:0000313" key="4">
    <source>
        <dbReference type="EMBL" id="NIY56880.1"/>
    </source>
</evidence>
<dbReference type="PANTHER" id="PTHR12598:SF0">
    <property type="entry name" value="COPPER HOMEOSTASIS PROTEIN CUTC HOMOLOG"/>
    <property type="match status" value="1"/>
</dbReference>
<protein>
    <recommendedName>
        <fullName evidence="2">PF03932 family protein CutC</fullName>
    </recommendedName>
</protein>
<keyword evidence="5" id="KW-1185">Reference proteome</keyword>
<dbReference type="EMBL" id="CP011923">
    <property type="protein sequence ID" value="AKN88387.1"/>
    <property type="molecule type" value="Genomic_DNA"/>
</dbReference>
<accession>A0AAP7FTJ0</accession>
<comment type="subcellular location">
    <subcellularLocation>
        <location evidence="2">Cytoplasm</location>
    </subcellularLocation>
</comment>
<dbReference type="EMBL" id="QPQM01000016">
    <property type="protein sequence ID" value="NIY56880.1"/>
    <property type="molecule type" value="Genomic_DNA"/>
</dbReference>
<dbReference type="AlphaFoldDB" id="A0AAP7FTJ0"/>
<name>A0AAP7FTJ0_9GAMM</name>
<evidence type="ECO:0000256" key="1">
    <source>
        <dbReference type="ARBA" id="ARBA00007768"/>
    </source>
</evidence>
<sequence>MTTLEICIDNYQSIINSQKASADRLELCSALGVEGLTPSPSLVKFAKENFTGSLQAMIRHRAGDFYYDEIDQQIMLDDLRAMLELNVNGIVIGTLTKENKIDKEFLKPFIKLAKQAGKELTFHRAIDLTTDIYTATQEVIELDFDRILTSGARPNVIQGLETIKSLQEKFGSQIQIMPGGGINSNNIKEILETTKVTNIHCSASKKFLRDTETTAFPASALEIKISQIDEMNTIKSNLNKAIF</sequence>
<dbReference type="RefSeq" id="WP_014715125.1">
    <property type="nucleotide sequence ID" value="NZ_CP011923.2"/>
</dbReference>
<reference evidence="4" key="3">
    <citation type="journal article" date="2020" name="Int. J. Syst. Evol. Microbiol.">
        <title>Reclassification of Francisella noatunensis subsp. orientalis Ottem et al. 2009 as Francisella orientalis sp. nov., Francisella noatunensis subsp. chilensis subsp. nov. and emended description of Francisella noatunensis.</title>
        <authorList>
            <person name="Ramirez-Paredes J.G."/>
            <person name="Larsson P."/>
            <person name="Thompson K.D."/>
            <person name="Penman D.J."/>
            <person name="Busse H.J."/>
            <person name="Ohrman C."/>
            <person name="Sjodin A."/>
            <person name="Soto E."/>
            <person name="Richards R.H."/>
            <person name="Adams A."/>
            <person name="Colquhoun D.J."/>
        </authorList>
    </citation>
    <scope>NUCLEOTIDE SEQUENCE</scope>
    <source>
        <strain evidence="4">LADL-07285A</strain>
    </source>
</reference>
<dbReference type="Gene3D" id="3.20.20.380">
    <property type="entry name" value="Copper homeostasis (CutC) domain"/>
    <property type="match status" value="1"/>
</dbReference>
<comment type="similarity">
    <text evidence="1 2">Belongs to the CutC family.</text>
</comment>
<dbReference type="GeneID" id="45432759"/>
<dbReference type="Proteomes" id="UP000774689">
    <property type="component" value="Unassembled WGS sequence"/>
</dbReference>
<gene>
    <name evidence="2 3" type="primary">cutC</name>
    <name evidence="4" type="ORF">CHQ83_06425</name>
    <name evidence="3" type="ORF">FNO190_0587</name>
</gene>
<dbReference type="HAMAP" id="MF_00795">
    <property type="entry name" value="CutC"/>
    <property type="match status" value="1"/>
</dbReference>
<reference evidence="3" key="2">
    <citation type="submission" date="2017-08" db="EMBL/GenBank/DDBJ databases">
        <title>Complete Genome Sequence of Francisella noatunensis subsp. orientalis strain FNO190.</title>
        <authorList>
            <person name="Pereira F.L."/>
            <person name="Goncalves L.A."/>
            <person name="Guilherme T.C."/>
            <person name="Soares S.C."/>
            <person name="Dorella F.A."/>
            <person name="Carvalho A.F."/>
            <person name="Leibowitz M.P."/>
            <person name="Leal C.A.G."/>
            <person name="Azevedo V.A.C."/>
            <person name="Figueiredo H.C.P."/>
        </authorList>
    </citation>
    <scope>NUCLEOTIDE SEQUENCE</scope>
    <source>
        <strain evidence="3">FNO190</strain>
    </source>
</reference>
<comment type="caution">
    <text evidence="2">Once thought to be involved in copper homeostasis, experiments in E.coli have shown this is not the case.</text>
</comment>
<dbReference type="InterPro" id="IPR005627">
    <property type="entry name" value="CutC-like"/>
</dbReference>
<evidence type="ECO:0000313" key="5">
    <source>
        <dbReference type="Proteomes" id="UP000035930"/>
    </source>
</evidence>
<dbReference type="GO" id="GO:0005507">
    <property type="term" value="F:copper ion binding"/>
    <property type="evidence" value="ECO:0007669"/>
    <property type="project" value="TreeGrafter"/>
</dbReference>
<evidence type="ECO:0000313" key="6">
    <source>
        <dbReference type="Proteomes" id="UP000774689"/>
    </source>
</evidence>
<dbReference type="SUPFAM" id="SSF110395">
    <property type="entry name" value="CutC-like"/>
    <property type="match status" value="1"/>
</dbReference>
<proteinExistence type="inferred from homology"/>
<dbReference type="Proteomes" id="UP000035930">
    <property type="component" value="Chromosome"/>
</dbReference>
<dbReference type="InterPro" id="IPR036822">
    <property type="entry name" value="CutC-like_dom_sf"/>
</dbReference>
<dbReference type="Pfam" id="PF03932">
    <property type="entry name" value="CutC"/>
    <property type="match status" value="1"/>
</dbReference>
<dbReference type="GO" id="GO:0005737">
    <property type="term" value="C:cytoplasm"/>
    <property type="evidence" value="ECO:0007669"/>
    <property type="project" value="UniProtKB-SubCell"/>
</dbReference>
<evidence type="ECO:0000313" key="3">
    <source>
        <dbReference type="EMBL" id="AKN88387.1"/>
    </source>
</evidence>
<dbReference type="PANTHER" id="PTHR12598">
    <property type="entry name" value="COPPER HOMEOSTASIS PROTEIN CUTC"/>
    <property type="match status" value="1"/>
</dbReference>
<keyword evidence="2" id="KW-0963">Cytoplasm</keyword>
<evidence type="ECO:0000256" key="2">
    <source>
        <dbReference type="HAMAP-Rule" id="MF_00795"/>
    </source>
</evidence>